<dbReference type="SUPFAM" id="SSF56672">
    <property type="entry name" value="DNA/RNA polymerases"/>
    <property type="match status" value="1"/>
</dbReference>
<reference evidence="1" key="1">
    <citation type="journal article" date="2022" name="Int. J. Mol. Sci.">
        <title>Draft Genome of Tanacetum Coccineum: Genomic Comparison of Closely Related Tanacetum-Family Plants.</title>
        <authorList>
            <person name="Yamashiro T."/>
            <person name="Shiraishi A."/>
            <person name="Nakayama K."/>
            <person name="Satake H."/>
        </authorList>
    </citation>
    <scope>NUCLEOTIDE SEQUENCE</scope>
</reference>
<dbReference type="Proteomes" id="UP001151760">
    <property type="component" value="Unassembled WGS sequence"/>
</dbReference>
<evidence type="ECO:0008006" key="3">
    <source>
        <dbReference type="Google" id="ProtNLM"/>
    </source>
</evidence>
<dbReference type="InterPro" id="IPR043502">
    <property type="entry name" value="DNA/RNA_pol_sf"/>
</dbReference>
<dbReference type="Gene3D" id="3.10.10.10">
    <property type="entry name" value="HIV Type 1 Reverse Transcriptase, subunit A, domain 1"/>
    <property type="match status" value="1"/>
</dbReference>
<evidence type="ECO:0000313" key="2">
    <source>
        <dbReference type="Proteomes" id="UP001151760"/>
    </source>
</evidence>
<proteinExistence type="predicted"/>
<dbReference type="PANTHER" id="PTHR24559">
    <property type="entry name" value="TRANSPOSON TY3-I GAG-POL POLYPROTEIN"/>
    <property type="match status" value="1"/>
</dbReference>
<keyword evidence="2" id="KW-1185">Reference proteome</keyword>
<name>A0ABQ5J4U4_9ASTR</name>
<accession>A0ABQ5J4U4</accession>
<evidence type="ECO:0000313" key="1">
    <source>
        <dbReference type="EMBL" id="GJU07530.1"/>
    </source>
</evidence>
<comment type="caution">
    <text evidence="1">The sequence shown here is derived from an EMBL/GenBank/DDBJ whole genome shotgun (WGS) entry which is preliminary data.</text>
</comment>
<dbReference type="InterPro" id="IPR053134">
    <property type="entry name" value="RNA-dir_DNA_polymerase"/>
</dbReference>
<protein>
    <recommendedName>
        <fullName evidence="3">Reverse transcriptase domain-containing protein</fullName>
    </recommendedName>
</protein>
<dbReference type="PROSITE" id="PS51257">
    <property type="entry name" value="PROKAR_LIPOPROTEIN"/>
    <property type="match status" value="1"/>
</dbReference>
<organism evidence="1 2">
    <name type="scientific">Tanacetum coccineum</name>
    <dbReference type="NCBI Taxonomy" id="301880"/>
    <lineage>
        <taxon>Eukaryota</taxon>
        <taxon>Viridiplantae</taxon>
        <taxon>Streptophyta</taxon>
        <taxon>Embryophyta</taxon>
        <taxon>Tracheophyta</taxon>
        <taxon>Spermatophyta</taxon>
        <taxon>Magnoliopsida</taxon>
        <taxon>eudicotyledons</taxon>
        <taxon>Gunneridae</taxon>
        <taxon>Pentapetalae</taxon>
        <taxon>asterids</taxon>
        <taxon>campanulids</taxon>
        <taxon>Asterales</taxon>
        <taxon>Asteraceae</taxon>
        <taxon>Asteroideae</taxon>
        <taxon>Anthemideae</taxon>
        <taxon>Anthemidinae</taxon>
        <taxon>Tanacetum</taxon>
    </lineage>
</organism>
<dbReference type="PANTHER" id="PTHR24559:SF444">
    <property type="entry name" value="REVERSE TRANSCRIPTASE DOMAIN-CONTAINING PROTEIN"/>
    <property type="match status" value="1"/>
</dbReference>
<sequence>MSPTKSLFDVGSRRISIFIVSTYVSLGCSGNTTRIMRRTLKNLLVITVCDEQVTEDPPCLKLFLNGKHELLASFNIFPCPKPYVQTRIHTVDLDFLDPVVQCLINLLQSTVEVCDDAFRVLGVNYAERGRCLCLLTHLSMRSRVAFQTSRRWRKIMLARLEYRLRNETVSEESEPKPSDASESNATVVYWDKQSMMEWTDSSGIAGTIYSQEVASLRLVQIHLRNAQLGGTRISYSAVFCVAITSRVLDKCRSVVRVICGLMRYRDNVIVILEWRCISYVLGQSIETPLFVYLPRVLTQESASLKLEARVEEEVVIVCVYWLLALRVARLVFRGAIVKFGSNQDFLALADDPTSPKVDEAYYDPEGDILLLKSLLNSDPSPSLNQGNYLPEIRKELKVCNSAESLIDKHPEVELKDLPPHLEYAFLADNNKLPVIIAKDLSDDEKTALIKVLKSRKQAIAWKLSDIKGINLEFCSHKILMKDDYEPAVQHQRRVNPKIHDVIKKEVEKLLDAGLIYPISDSPWVSPVHCVPKKGGMTIVTNDENELVPTTLVTG</sequence>
<reference evidence="1" key="2">
    <citation type="submission" date="2022-01" db="EMBL/GenBank/DDBJ databases">
        <authorList>
            <person name="Yamashiro T."/>
            <person name="Shiraishi A."/>
            <person name="Satake H."/>
            <person name="Nakayama K."/>
        </authorList>
    </citation>
    <scope>NUCLEOTIDE SEQUENCE</scope>
</reference>
<gene>
    <name evidence="1" type="ORF">Tco_1123960</name>
</gene>
<dbReference type="EMBL" id="BQNB010021548">
    <property type="protein sequence ID" value="GJU07530.1"/>
    <property type="molecule type" value="Genomic_DNA"/>
</dbReference>